<gene>
    <name evidence="2" type="ORF">GEMMAAP_05950</name>
</gene>
<dbReference type="Pfam" id="PF00378">
    <property type="entry name" value="ECH_1"/>
    <property type="match status" value="1"/>
</dbReference>
<reference evidence="2 3" key="2">
    <citation type="journal article" date="2016" name="Environ. Microbiol. Rep.">
        <title>Metagenomic evidence for the presence of phototrophic Gemmatimonadetes bacteria in diverse environments.</title>
        <authorList>
            <person name="Zeng Y."/>
            <person name="Baumbach J."/>
            <person name="Barbosa E.G."/>
            <person name="Azevedo V."/>
            <person name="Zhang C."/>
            <person name="Koblizek M."/>
        </authorList>
    </citation>
    <scope>NUCLEOTIDE SEQUENCE [LARGE SCALE GENOMIC DNA]</scope>
    <source>
        <strain evidence="2 3">AP64</strain>
    </source>
</reference>
<dbReference type="Gene3D" id="3.90.226.10">
    <property type="entry name" value="2-enoyl-CoA Hydratase, Chain A, domain 1"/>
    <property type="match status" value="1"/>
</dbReference>
<dbReference type="STRING" id="1379270.GEMMAAP_05950"/>
<dbReference type="InterPro" id="IPR029045">
    <property type="entry name" value="ClpP/crotonase-like_dom_sf"/>
</dbReference>
<dbReference type="InterPro" id="IPR001753">
    <property type="entry name" value="Enoyl-CoA_hydra/iso"/>
</dbReference>
<dbReference type="PANTHER" id="PTHR43802">
    <property type="entry name" value="ENOYL-COA HYDRATASE"/>
    <property type="match status" value="1"/>
</dbReference>
<organism evidence="2 3">
    <name type="scientific">Gemmatimonas phototrophica</name>
    <dbReference type="NCBI Taxonomy" id="1379270"/>
    <lineage>
        <taxon>Bacteria</taxon>
        <taxon>Pseudomonadati</taxon>
        <taxon>Gemmatimonadota</taxon>
        <taxon>Gemmatimonadia</taxon>
        <taxon>Gemmatimonadales</taxon>
        <taxon>Gemmatimonadaceae</taxon>
        <taxon>Gemmatimonas</taxon>
    </lineage>
</organism>
<comment type="similarity">
    <text evidence="1">Belongs to the enoyl-CoA hydratase/isomerase family.</text>
</comment>
<keyword evidence="3" id="KW-1185">Reference proteome</keyword>
<dbReference type="KEGG" id="gph:GEMMAAP_05950"/>
<dbReference type="AlphaFoldDB" id="A0A143BIV2"/>
<dbReference type="EMBL" id="CP011454">
    <property type="protein sequence ID" value="AMW04511.1"/>
    <property type="molecule type" value="Genomic_DNA"/>
</dbReference>
<dbReference type="InterPro" id="IPR014748">
    <property type="entry name" value="Enoyl-CoA_hydra_C"/>
</dbReference>
<dbReference type="RefSeq" id="WP_026850245.1">
    <property type="nucleotide sequence ID" value="NZ_CP011454.1"/>
</dbReference>
<dbReference type="SUPFAM" id="SSF52096">
    <property type="entry name" value="ClpP/crotonase"/>
    <property type="match status" value="1"/>
</dbReference>
<dbReference type="GO" id="GO:0003824">
    <property type="term" value="F:catalytic activity"/>
    <property type="evidence" value="ECO:0007669"/>
    <property type="project" value="UniProtKB-ARBA"/>
</dbReference>
<evidence type="ECO:0000313" key="2">
    <source>
        <dbReference type="EMBL" id="AMW04511.1"/>
    </source>
</evidence>
<accession>A0A143BIV2</accession>
<dbReference type="CDD" id="cd06558">
    <property type="entry name" value="crotonase-like"/>
    <property type="match status" value="1"/>
</dbReference>
<name>A0A143BIV2_9BACT</name>
<dbReference type="OrthoDB" id="9781757at2"/>
<evidence type="ECO:0000256" key="1">
    <source>
        <dbReference type="ARBA" id="ARBA00005254"/>
    </source>
</evidence>
<sequence length="265" mass="27756">MSSPSDTLLSERANGVLTLTLHRPDVLNSFTREMALALQAALADAATDDQVRAVVITGAGRGFCAGQDLAEALPQDGGPIPDIGEIVKASYNPIIRAIRTLEKPVLCAVNGIAAGAGANLAFACDLTIAADDASFVESFAKLGLIPDTSGTFFVPRLVGMQRATGMFFLAGKVPAAQAKEWGLIWDVVPKAELMTTVMAMATQLASQATRGFGLTKRALNASFANGLDAQLDVEAQAMHEAGKTADYEEGVRAFLGKRAPVYQGK</sequence>
<protein>
    <submittedName>
        <fullName evidence="2">Enoyl-CoA hydratase</fullName>
    </submittedName>
</protein>
<evidence type="ECO:0000313" key="3">
    <source>
        <dbReference type="Proteomes" id="UP000076404"/>
    </source>
</evidence>
<dbReference type="PANTHER" id="PTHR43802:SF1">
    <property type="entry name" value="IP11341P-RELATED"/>
    <property type="match status" value="1"/>
</dbReference>
<proteinExistence type="inferred from homology"/>
<dbReference type="eggNOG" id="COG1024">
    <property type="taxonomic scope" value="Bacteria"/>
</dbReference>
<dbReference type="Gene3D" id="1.10.12.10">
    <property type="entry name" value="Lyase 2-enoyl-coa Hydratase, Chain A, domain 2"/>
    <property type="match status" value="1"/>
</dbReference>
<dbReference type="Proteomes" id="UP000076404">
    <property type="component" value="Chromosome"/>
</dbReference>
<reference evidence="2 3" key="1">
    <citation type="journal article" date="2014" name="Proc. Natl. Acad. Sci. U.S.A.">
        <title>Functional type 2 photosynthetic reaction centers found in the rare bacterial phylum Gemmatimonadetes.</title>
        <authorList>
            <person name="Zeng Y."/>
            <person name="Feng F."/>
            <person name="Medova H."/>
            <person name="Dean J."/>
            <person name="Koblizek M."/>
        </authorList>
    </citation>
    <scope>NUCLEOTIDE SEQUENCE [LARGE SCALE GENOMIC DNA]</scope>
    <source>
        <strain evidence="2 3">AP64</strain>
    </source>
</reference>